<dbReference type="Proteomes" id="UP000222163">
    <property type="component" value="Unassembled WGS sequence"/>
</dbReference>
<evidence type="ECO:0000313" key="1">
    <source>
        <dbReference type="EMBL" id="PHN95792.1"/>
    </source>
</evidence>
<gene>
    <name evidence="1" type="ORF">CSC81_18640</name>
</gene>
<dbReference type="AlphaFoldDB" id="A0A2G1BP20"/>
<evidence type="ECO:0000313" key="2">
    <source>
        <dbReference type="Proteomes" id="UP000222163"/>
    </source>
</evidence>
<dbReference type="EMBL" id="PDUU01001072">
    <property type="protein sequence ID" value="PHN95792.1"/>
    <property type="molecule type" value="Genomic_DNA"/>
</dbReference>
<sequence>LIKPLRYDAKSVAAFPNALLLDAGPDPVPLHLISPFMSPKERTEKERAANGSQCPAWAWSGDGLVPALPSPPTGLH</sequence>
<name>A0A2G1BP20_9FLAO</name>
<reference evidence="1 2" key="1">
    <citation type="journal article" date="2016" name="Nat. Commun.">
        <title>Microbial interactions lead to rapid micro-scale successions on model marine particles.</title>
        <authorList>
            <person name="Datta M.S."/>
            <person name="Sliwerska E."/>
            <person name="Gore J."/>
            <person name="Polz M.F."/>
            <person name="Cordero O.X."/>
        </authorList>
    </citation>
    <scope>NUCLEOTIDE SEQUENCE [LARGE SCALE GENOMIC DNA]</scope>
    <source>
        <strain evidence="1 2">4G03</strain>
    </source>
</reference>
<protein>
    <submittedName>
        <fullName evidence="1">Uncharacterized protein</fullName>
    </submittedName>
</protein>
<organism evidence="1 2">
    <name type="scientific">Tenacibaculum discolor</name>
    <dbReference type="NCBI Taxonomy" id="361581"/>
    <lineage>
        <taxon>Bacteria</taxon>
        <taxon>Pseudomonadati</taxon>
        <taxon>Bacteroidota</taxon>
        <taxon>Flavobacteriia</taxon>
        <taxon>Flavobacteriales</taxon>
        <taxon>Flavobacteriaceae</taxon>
        <taxon>Tenacibaculum</taxon>
    </lineage>
</organism>
<proteinExistence type="predicted"/>
<comment type="caution">
    <text evidence="1">The sequence shown here is derived from an EMBL/GenBank/DDBJ whole genome shotgun (WGS) entry which is preliminary data.</text>
</comment>
<feature type="non-terminal residue" evidence="1">
    <location>
        <position position="1"/>
    </location>
</feature>
<accession>A0A2G1BP20</accession>